<keyword evidence="2" id="KW-0645">Protease</keyword>
<keyword evidence="2" id="KW-0378">Hydrolase</keyword>
<feature type="compositionally biased region" description="Polar residues" evidence="1">
    <location>
        <begin position="38"/>
        <end position="52"/>
    </location>
</feature>
<feature type="compositionally biased region" description="Low complexity" evidence="1">
    <location>
        <begin position="1"/>
        <end position="17"/>
    </location>
</feature>
<accession>A0A6J4I2B5</accession>
<feature type="region of interest" description="Disordered" evidence="1">
    <location>
        <begin position="75"/>
        <end position="96"/>
    </location>
</feature>
<dbReference type="GO" id="GO:0004252">
    <property type="term" value="F:serine-type endopeptidase activity"/>
    <property type="evidence" value="ECO:0007669"/>
    <property type="project" value="UniProtKB-EC"/>
</dbReference>
<feature type="region of interest" description="Disordered" evidence="1">
    <location>
        <begin position="1"/>
        <end position="52"/>
    </location>
</feature>
<gene>
    <name evidence="2" type="ORF">AVDCRST_MAG27-1288</name>
</gene>
<reference evidence="2" key="1">
    <citation type="submission" date="2020-02" db="EMBL/GenBank/DDBJ databases">
        <authorList>
            <person name="Meier V. D."/>
        </authorList>
    </citation>
    <scope>NUCLEOTIDE SEQUENCE</scope>
    <source>
        <strain evidence="2">AVDCRST_MAG27</strain>
    </source>
</reference>
<evidence type="ECO:0000313" key="2">
    <source>
        <dbReference type="EMBL" id="CAA9238147.1"/>
    </source>
</evidence>
<name>A0A6J4I2B5_9PROT</name>
<sequence length="96" mass="10407">WPTGTARRTRGWTTTPRCRSRPGPSRASPATTRLCPRRSTNSRTGCSATARSWCSAPSPTRSRATSRGGCWRWRAPPTSRSTALPSCRGCGRARSG</sequence>
<proteinExistence type="predicted"/>
<feature type="non-terminal residue" evidence="2">
    <location>
        <position position="96"/>
    </location>
</feature>
<dbReference type="EMBL" id="CADCTD010000052">
    <property type="protein sequence ID" value="CAA9238147.1"/>
    <property type="molecule type" value="Genomic_DNA"/>
</dbReference>
<evidence type="ECO:0000256" key="1">
    <source>
        <dbReference type="SAM" id="MobiDB-lite"/>
    </source>
</evidence>
<feature type="non-terminal residue" evidence="2">
    <location>
        <position position="1"/>
    </location>
</feature>
<organism evidence="2">
    <name type="scientific">uncultured Craurococcus sp</name>
    <dbReference type="NCBI Taxonomy" id="1135998"/>
    <lineage>
        <taxon>Bacteria</taxon>
        <taxon>Pseudomonadati</taxon>
        <taxon>Pseudomonadota</taxon>
        <taxon>Alphaproteobacteria</taxon>
        <taxon>Acetobacterales</taxon>
        <taxon>Acetobacteraceae</taxon>
        <taxon>Craurococcus</taxon>
        <taxon>environmental samples</taxon>
    </lineage>
</organism>
<protein>
    <submittedName>
        <fullName evidence="2">ATP-dependent Clp protease proteolytic subunit</fullName>
        <ecNumber evidence="2">3.4.21.92</ecNumber>
    </submittedName>
</protein>
<dbReference type="AlphaFoldDB" id="A0A6J4I2B5"/>
<dbReference type="EC" id="3.4.21.92" evidence="2"/>
<dbReference type="GO" id="GO:0006508">
    <property type="term" value="P:proteolysis"/>
    <property type="evidence" value="ECO:0007669"/>
    <property type="project" value="UniProtKB-KW"/>
</dbReference>